<dbReference type="InterPro" id="IPR022742">
    <property type="entry name" value="Hydrolase_4"/>
</dbReference>
<dbReference type="SUPFAM" id="SSF53474">
    <property type="entry name" value="alpha/beta-Hydrolases"/>
    <property type="match status" value="1"/>
</dbReference>
<name>A0A495ITN0_WILMA</name>
<accession>A0A495ITN0</accession>
<dbReference type="AlphaFoldDB" id="A0A495ITN0"/>
<evidence type="ECO:0000313" key="5">
    <source>
        <dbReference type="Proteomes" id="UP000274762"/>
    </source>
</evidence>
<dbReference type="PANTHER" id="PTHR22946:SF9">
    <property type="entry name" value="POLYKETIDE TRANSFERASE AF380"/>
    <property type="match status" value="1"/>
</dbReference>
<comment type="caution">
    <text evidence="4">The sequence shown here is derived from an EMBL/GenBank/DDBJ whole genome shotgun (WGS) entry which is preliminary data.</text>
</comment>
<proteinExistence type="inferred from homology"/>
<dbReference type="InterPro" id="IPR050261">
    <property type="entry name" value="FrsA_esterase"/>
</dbReference>
<comment type="similarity">
    <text evidence="1">Belongs to the AB hydrolase superfamily.</text>
</comment>
<organism evidence="4 5">
    <name type="scientific">Williamsia marianensis</name>
    <dbReference type="NCBI Taxonomy" id="85044"/>
    <lineage>
        <taxon>Bacteria</taxon>
        <taxon>Bacillati</taxon>
        <taxon>Actinomycetota</taxon>
        <taxon>Actinomycetes</taxon>
        <taxon>Mycobacteriales</taxon>
        <taxon>Nocardiaceae</taxon>
        <taxon>Williamsia</taxon>
    </lineage>
</organism>
<dbReference type="EMBL" id="RBKV01000002">
    <property type="protein sequence ID" value="RKR79893.1"/>
    <property type="molecule type" value="Genomic_DNA"/>
</dbReference>
<dbReference type="OrthoDB" id="5902829at2"/>
<dbReference type="RefSeq" id="WP_023960028.1">
    <property type="nucleotide sequence ID" value="NZ_CBCRXS010000021.1"/>
</dbReference>
<evidence type="ECO:0000256" key="1">
    <source>
        <dbReference type="ARBA" id="ARBA00008645"/>
    </source>
</evidence>
<feature type="domain" description="Serine aminopeptidase S33" evidence="3">
    <location>
        <begin position="33"/>
        <end position="259"/>
    </location>
</feature>
<dbReference type="Pfam" id="PF12146">
    <property type="entry name" value="Hydrolase_4"/>
    <property type="match status" value="1"/>
</dbReference>
<dbReference type="Proteomes" id="UP000274762">
    <property type="component" value="Unassembled WGS sequence"/>
</dbReference>
<gene>
    <name evidence="4" type="ORF">DFJ75_5036</name>
</gene>
<evidence type="ECO:0000313" key="4">
    <source>
        <dbReference type="EMBL" id="RKR79893.1"/>
    </source>
</evidence>
<sequence>MSKTEQTIEFSTERSTCRGVFTAPAIDEANGLTVVVCPGLGGTRDGPVVQSAVRGFNAAGFAVFAFDYSSFGDSDGSPRQVAEVALQIEEVVAAVKAVARHSRVDANRVALWGTSLGGAHAIAAASRHPVRGVVAQLPFVGVASKSGLPGTMRFAAAAVSDRIRRALRLEPHYIPLVGAVGSTAAMTNAEPERVSRLFDGTSWCNKVSAGVLLDLVRYRPAEYAAGAPPLLLCVGEDDPMTPGYLVDEVVAAAPTCEVKTLPVGHFELENGVHESAWMAAQVDFLERVMAI</sequence>
<dbReference type="Gene3D" id="3.40.50.1820">
    <property type="entry name" value="alpha/beta hydrolase"/>
    <property type="match status" value="1"/>
</dbReference>
<dbReference type="GO" id="GO:0052689">
    <property type="term" value="F:carboxylic ester hydrolase activity"/>
    <property type="evidence" value="ECO:0007669"/>
    <property type="project" value="UniProtKB-ARBA"/>
</dbReference>
<dbReference type="PANTHER" id="PTHR22946">
    <property type="entry name" value="DIENELACTONE HYDROLASE DOMAIN-CONTAINING PROTEIN-RELATED"/>
    <property type="match status" value="1"/>
</dbReference>
<evidence type="ECO:0000259" key="3">
    <source>
        <dbReference type="Pfam" id="PF12146"/>
    </source>
</evidence>
<keyword evidence="2" id="KW-0378">Hydrolase</keyword>
<dbReference type="InterPro" id="IPR029058">
    <property type="entry name" value="AB_hydrolase_fold"/>
</dbReference>
<protein>
    <submittedName>
        <fullName evidence="4">Pimeloyl-ACP methyl ester carboxylesterase</fullName>
    </submittedName>
</protein>
<reference evidence="4 5" key="1">
    <citation type="submission" date="2018-10" db="EMBL/GenBank/DDBJ databases">
        <title>Sequencing the genomes of 1000 actinobacteria strains.</title>
        <authorList>
            <person name="Klenk H.-P."/>
        </authorList>
    </citation>
    <scope>NUCLEOTIDE SEQUENCE [LARGE SCALE GENOMIC DNA]</scope>
    <source>
        <strain evidence="4 5">DSM 44343</strain>
    </source>
</reference>
<evidence type="ECO:0000256" key="2">
    <source>
        <dbReference type="ARBA" id="ARBA00022801"/>
    </source>
</evidence>